<sequence>MHSTGFAASLLAMAAFISSAMASPIFGTRSTAAKRASSQPSLAVYWGQGPDQNRLTDFCQDTTMDIIPIGFVNIFPDQTGGPGTNYGNACGSVTWKSPNGTQTNVYTTCDEIAADVAVCQGKGKKILASIGGEASGNFIATTNSAKSFADFLWGSFGPVQDPTLVQFPRPFGDTVVDGFDLDIESGGDFGYADLVNELRANFAEDSSKTYIISAAPQCVVPDAHLDDAIQHSMIDYLFIQYYNTDQCSAASLFSSGSLDTTADPTFGWAKWLHDNSLNGDIKMFLGLPASTTAANPNHYLDLDQAQALIEEYACTSPYQGIFAGVMLWEATYSENNQINGQSYAANIKDIFGQLSCAPPTTSSTTSSSTTTTTSTTTESTTSTTTTTTITTTTTTTSTIGAPLSTSSSTTSSSAPESPVTTTSSTTSAPPVPTTSSETTTTTTYSHPLGPVGETTSSSSITTTSSQSLSPVAPTSLPPSSSTTAPAGTTSSYSHSHGSYSHSHGHGPSTTSSVYVSPATTSSASVAYTGWQWGDWTSVGSSPVADATTTSGYDSWEDWSATTSTTSSPAGEYTVTVWTTEYTDIGPSGFTKHPFHWTTSVPVAAATTTAPFVWPTQANGCPNGFTTTVTVCSVCAPTVTTVTLTVPAPTATAVMTQTVVPVAPSGAAAAPLHPSGTAETSVAAASVSSWTYSQPAGGAASTATASLSPVAAASTSPGSNSGWLAPSPSSSASASSTPVAPLNVTPFTGGATVQTQLPGTMLSVVICAAIAVGQLFL</sequence>
<organism evidence="20 21">
    <name type="scientific">Fonsecaea multimorphosa CBS 102226</name>
    <dbReference type="NCBI Taxonomy" id="1442371"/>
    <lineage>
        <taxon>Eukaryota</taxon>
        <taxon>Fungi</taxon>
        <taxon>Dikarya</taxon>
        <taxon>Ascomycota</taxon>
        <taxon>Pezizomycotina</taxon>
        <taxon>Eurotiomycetes</taxon>
        <taxon>Chaetothyriomycetidae</taxon>
        <taxon>Chaetothyriales</taxon>
        <taxon>Herpotrichiellaceae</taxon>
        <taxon>Fonsecaea</taxon>
    </lineage>
</organism>
<feature type="region of interest" description="Disordered" evidence="17">
    <location>
        <begin position="715"/>
        <end position="737"/>
    </location>
</feature>
<keyword evidence="10" id="KW-0472">Membrane</keyword>
<evidence type="ECO:0000313" key="21">
    <source>
        <dbReference type="Proteomes" id="UP000053411"/>
    </source>
</evidence>
<dbReference type="GO" id="GO:0006032">
    <property type="term" value="P:chitin catabolic process"/>
    <property type="evidence" value="ECO:0007669"/>
    <property type="project" value="UniProtKB-KW"/>
</dbReference>
<evidence type="ECO:0000256" key="2">
    <source>
        <dbReference type="ARBA" id="ARBA00004609"/>
    </source>
</evidence>
<keyword evidence="9" id="KW-0146">Chitin degradation</keyword>
<keyword evidence="5" id="KW-0336">GPI-anchor</keyword>
<evidence type="ECO:0000259" key="19">
    <source>
        <dbReference type="PROSITE" id="PS51910"/>
    </source>
</evidence>
<evidence type="ECO:0000256" key="6">
    <source>
        <dbReference type="ARBA" id="ARBA00022669"/>
    </source>
</evidence>
<dbReference type="InterPro" id="IPR045321">
    <property type="entry name" value="Cts1-like"/>
</dbReference>
<accession>A0A0D2JLA4</accession>
<evidence type="ECO:0000313" key="20">
    <source>
        <dbReference type="EMBL" id="KIX94067.1"/>
    </source>
</evidence>
<dbReference type="PANTHER" id="PTHR45708">
    <property type="entry name" value="ENDOCHITINASE"/>
    <property type="match status" value="1"/>
</dbReference>
<keyword evidence="21" id="KW-1185">Reference proteome</keyword>
<feature type="compositionally biased region" description="Low complexity" evidence="17">
    <location>
        <begin position="454"/>
        <end position="515"/>
    </location>
</feature>
<keyword evidence="7 18" id="KW-0732">Signal</keyword>
<dbReference type="AlphaFoldDB" id="A0A0D2JLA4"/>
<feature type="region of interest" description="Disordered" evidence="17">
    <location>
        <begin position="358"/>
        <end position="515"/>
    </location>
</feature>
<evidence type="ECO:0000256" key="4">
    <source>
        <dbReference type="ARBA" id="ARBA00022475"/>
    </source>
</evidence>
<dbReference type="VEuPathDB" id="FungiDB:Z520_10093"/>
<evidence type="ECO:0000256" key="16">
    <source>
        <dbReference type="ARBA" id="ARBA00025727"/>
    </source>
</evidence>
<evidence type="ECO:0000256" key="9">
    <source>
        <dbReference type="ARBA" id="ARBA00023024"/>
    </source>
</evidence>
<keyword evidence="12" id="KW-0119">Carbohydrate metabolism</keyword>
<dbReference type="PROSITE" id="PS01095">
    <property type="entry name" value="GH18_1"/>
    <property type="match status" value="1"/>
</dbReference>
<dbReference type="GO" id="GO:0000272">
    <property type="term" value="P:polysaccharide catabolic process"/>
    <property type="evidence" value="ECO:0007669"/>
    <property type="project" value="UniProtKB-KW"/>
</dbReference>
<dbReference type="GeneID" id="27715839"/>
<dbReference type="InterPro" id="IPR050542">
    <property type="entry name" value="Glycosyl_Hydrlase18_Chitinase"/>
</dbReference>
<dbReference type="EMBL" id="KN848089">
    <property type="protein sequence ID" value="KIX94067.1"/>
    <property type="molecule type" value="Genomic_DNA"/>
</dbReference>
<dbReference type="PANTHER" id="PTHR45708:SF47">
    <property type="entry name" value="ENDOCHITINASE A"/>
    <property type="match status" value="1"/>
</dbReference>
<dbReference type="InterPro" id="IPR017853">
    <property type="entry name" value="GH"/>
</dbReference>
<keyword evidence="4" id="KW-1003">Cell membrane</keyword>
<protein>
    <recommendedName>
        <fullName evidence="3">chitinase</fullName>
        <ecNumber evidence="3">3.2.1.14</ecNumber>
    </recommendedName>
</protein>
<keyword evidence="6" id="KW-0147">Chitin-binding</keyword>
<comment type="similarity">
    <text evidence="16">Belongs to the glycosyl hydrolase 18 family. Chitinase class III subfamily.</text>
</comment>
<gene>
    <name evidence="20" type="ORF">Z520_10093</name>
</gene>
<keyword evidence="15" id="KW-0624">Polysaccharide degradation</keyword>
<keyword evidence="11" id="KW-0325">Glycoprotein</keyword>
<dbReference type="GO" id="GO:0008061">
    <property type="term" value="F:chitin binding"/>
    <property type="evidence" value="ECO:0007669"/>
    <property type="project" value="UniProtKB-KW"/>
</dbReference>
<evidence type="ECO:0000256" key="12">
    <source>
        <dbReference type="ARBA" id="ARBA00023277"/>
    </source>
</evidence>
<dbReference type="GO" id="GO:0005886">
    <property type="term" value="C:plasma membrane"/>
    <property type="evidence" value="ECO:0007669"/>
    <property type="project" value="UniProtKB-SubCell"/>
</dbReference>
<dbReference type="CDD" id="cd02877">
    <property type="entry name" value="GH18_hevamine_XipI_class_III"/>
    <property type="match status" value="1"/>
</dbReference>
<dbReference type="InterPro" id="IPR001579">
    <property type="entry name" value="Glyco_hydro_18_chit_AS"/>
</dbReference>
<dbReference type="RefSeq" id="XP_016628190.1">
    <property type="nucleotide sequence ID" value="XM_016780587.1"/>
</dbReference>
<feature type="compositionally biased region" description="Low complexity" evidence="17">
    <location>
        <begin position="724"/>
        <end position="737"/>
    </location>
</feature>
<keyword evidence="8" id="KW-0378">Hydrolase</keyword>
<feature type="domain" description="GH18" evidence="19">
    <location>
        <begin position="40"/>
        <end position="354"/>
    </location>
</feature>
<comment type="subcellular location">
    <subcellularLocation>
        <location evidence="2">Cell membrane</location>
        <topology evidence="2">Lipid-anchor</topology>
        <topology evidence="2">GPI-anchor</topology>
    </subcellularLocation>
</comment>
<feature type="chain" id="PRO_5002245468" description="chitinase" evidence="18">
    <location>
        <begin position="23"/>
        <end position="776"/>
    </location>
</feature>
<evidence type="ECO:0000256" key="18">
    <source>
        <dbReference type="SAM" id="SignalP"/>
    </source>
</evidence>
<dbReference type="Proteomes" id="UP000053411">
    <property type="component" value="Unassembled WGS sequence"/>
</dbReference>
<dbReference type="OrthoDB" id="6020543at2759"/>
<evidence type="ECO:0000256" key="17">
    <source>
        <dbReference type="SAM" id="MobiDB-lite"/>
    </source>
</evidence>
<evidence type="ECO:0000256" key="13">
    <source>
        <dbReference type="ARBA" id="ARBA00023288"/>
    </source>
</evidence>
<evidence type="ECO:0000256" key="11">
    <source>
        <dbReference type="ARBA" id="ARBA00023180"/>
    </source>
</evidence>
<comment type="catalytic activity">
    <reaction evidence="1">
        <text>Random endo-hydrolysis of N-acetyl-beta-D-glucosaminide (1-&gt;4)-beta-linkages in chitin and chitodextrins.</text>
        <dbReference type="EC" id="3.2.1.14"/>
    </reaction>
</comment>
<evidence type="ECO:0000256" key="15">
    <source>
        <dbReference type="ARBA" id="ARBA00023326"/>
    </source>
</evidence>
<evidence type="ECO:0000256" key="3">
    <source>
        <dbReference type="ARBA" id="ARBA00012729"/>
    </source>
</evidence>
<dbReference type="SUPFAM" id="SSF51445">
    <property type="entry name" value="(Trans)glycosidases"/>
    <property type="match status" value="1"/>
</dbReference>
<dbReference type="GO" id="GO:0005576">
    <property type="term" value="C:extracellular region"/>
    <property type="evidence" value="ECO:0007669"/>
    <property type="project" value="TreeGrafter"/>
</dbReference>
<dbReference type="InterPro" id="IPR001223">
    <property type="entry name" value="Glyco_hydro18_cat"/>
</dbReference>
<dbReference type="PROSITE" id="PS51910">
    <property type="entry name" value="GH18_2"/>
    <property type="match status" value="1"/>
</dbReference>
<dbReference type="GO" id="GO:0008843">
    <property type="term" value="F:endochitinase activity"/>
    <property type="evidence" value="ECO:0007669"/>
    <property type="project" value="UniProtKB-EC"/>
</dbReference>
<keyword evidence="13" id="KW-0449">Lipoprotein</keyword>
<feature type="signal peptide" evidence="18">
    <location>
        <begin position="1"/>
        <end position="22"/>
    </location>
</feature>
<dbReference type="Gene3D" id="3.20.20.80">
    <property type="entry name" value="Glycosidases"/>
    <property type="match status" value="1"/>
</dbReference>
<evidence type="ECO:0000256" key="5">
    <source>
        <dbReference type="ARBA" id="ARBA00022622"/>
    </source>
</evidence>
<evidence type="ECO:0000256" key="7">
    <source>
        <dbReference type="ARBA" id="ARBA00022729"/>
    </source>
</evidence>
<proteinExistence type="inferred from homology"/>
<dbReference type="STRING" id="1442371.A0A0D2JLA4"/>
<evidence type="ECO:0000256" key="14">
    <source>
        <dbReference type="ARBA" id="ARBA00023295"/>
    </source>
</evidence>
<evidence type="ECO:0000256" key="8">
    <source>
        <dbReference type="ARBA" id="ARBA00022801"/>
    </source>
</evidence>
<keyword evidence="14" id="KW-0326">Glycosidase</keyword>
<reference evidence="20 21" key="1">
    <citation type="submission" date="2015-01" db="EMBL/GenBank/DDBJ databases">
        <title>The Genome Sequence of Fonsecaea multimorphosa CBS 102226.</title>
        <authorList>
            <consortium name="The Broad Institute Genomics Platform"/>
            <person name="Cuomo C."/>
            <person name="de Hoog S."/>
            <person name="Gorbushina A."/>
            <person name="Stielow B."/>
            <person name="Teixiera M."/>
            <person name="Abouelleil A."/>
            <person name="Chapman S.B."/>
            <person name="Priest M."/>
            <person name="Young S.K."/>
            <person name="Wortman J."/>
            <person name="Nusbaum C."/>
            <person name="Birren B."/>
        </authorList>
    </citation>
    <scope>NUCLEOTIDE SEQUENCE [LARGE SCALE GENOMIC DNA]</scope>
    <source>
        <strain evidence="20 21">CBS 102226</strain>
    </source>
</reference>
<dbReference type="EC" id="3.2.1.14" evidence="3"/>
<feature type="compositionally biased region" description="Low complexity" evidence="17">
    <location>
        <begin position="360"/>
        <end position="443"/>
    </location>
</feature>
<evidence type="ECO:0000256" key="1">
    <source>
        <dbReference type="ARBA" id="ARBA00000822"/>
    </source>
</evidence>
<evidence type="ECO:0000256" key="10">
    <source>
        <dbReference type="ARBA" id="ARBA00023136"/>
    </source>
</evidence>
<dbReference type="GO" id="GO:0098552">
    <property type="term" value="C:side of membrane"/>
    <property type="evidence" value="ECO:0007669"/>
    <property type="project" value="UniProtKB-KW"/>
</dbReference>
<name>A0A0D2JLA4_9EURO</name>